<keyword evidence="1" id="KW-1133">Transmembrane helix</keyword>
<evidence type="ECO:0000313" key="3">
    <source>
        <dbReference type="EMBL" id="CAB5047638.1"/>
    </source>
</evidence>
<evidence type="ECO:0000313" key="2">
    <source>
        <dbReference type="EMBL" id="CAB4367956.1"/>
    </source>
</evidence>
<keyword evidence="1" id="KW-0812">Transmembrane</keyword>
<protein>
    <submittedName>
        <fullName evidence="3">Unannotated protein</fullName>
    </submittedName>
</protein>
<organism evidence="3">
    <name type="scientific">freshwater metagenome</name>
    <dbReference type="NCBI Taxonomy" id="449393"/>
    <lineage>
        <taxon>unclassified sequences</taxon>
        <taxon>metagenomes</taxon>
        <taxon>ecological metagenomes</taxon>
    </lineage>
</organism>
<evidence type="ECO:0000256" key="1">
    <source>
        <dbReference type="SAM" id="Phobius"/>
    </source>
</evidence>
<sequence length="159" mass="17088">MKRPINKETLILSAGVGIGIFLIFMGFNSGATGRDAQRLPDVIERMSPGPGDQVLQQSQIFVDFVDGYNASLAIDGIALETTRLDELSDNGATPKPGAQVEIPPTAIYDPGNFTISFLPQDGAPITSLTQGTHTATVLFWKITEGPDSARSFTWEFDAN</sequence>
<dbReference type="EMBL" id="CAFBQH010000025">
    <property type="protein sequence ID" value="CAB5047638.1"/>
    <property type="molecule type" value="Genomic_DNA"/>
</dbReference>
<dbReference type="EMBL" id="CAETWZ010000062">
    <property type="protein sequence ID" value="CAB4367956.1"/>
    <property type="molecule type" value="Genomic_DNA"/>
</dbReference>
<proteinExistence type="predicted"/>
<gene>
    <name evidence="2" type="ORF">UFOPK4179_00750</name>
    <name evidence="3" type="ORF">UFOPK4293_00558</name>
</gene>
<dbReference type="AlphaFoldDB" id="A0A6J7T5A2"/>
<feature type="transmembrane region" description="Helical" evidence="1">
    <location>
        <begin position="9"/>
        <end position="27"/>
    </location>
</feature>
<reference evidence="3" key="1">
    <citation type="submission" date="2020-05" db="EMBL/GenBank/DDBJ databases">
        <authorList>
            <person name="Chiriac C."/>
            <person name="Salcher M."/>
            <person name="Ghai R."/>
            <person name="Kavagutti S V."/>
        </authorList>
    </citation>
    <scope>NUCLEOTIDE SEQUENCE</scope>
</reference>
<name>A0A6J7T5A2_9ZZZZ</name>
<keyword evidence="1" id="KW-0472">Membrane</keyword>
<accession>A0A6J7T5A2</accession>